<accession>A0A395T8R5</accession>
<gene>
    <name evidence="1" type="ORF">FLONG3_691</name>
</gene>
<reference evidence="1 2" key="1">
    <citation type="journal article" date="2018" name="PLoS Pathog.">
        <title>Evolution of structural diversity of trichothecenes, a family of toxins produced by plant pathogenic and entomopathogenic fungi.</title>
        <authorList>
            <person name="Proctor R.H."/>
            <person name="McCormick S.P."/>
            <person name="Kim H.S."/>
            <person name="Cardoza R.E."/>
            <person name="Stanley A.M."/>
            <person name="Lindo L."/>
            <person name="Kelly A."/>
            <person name="Brown D.W."/>
            <person name="Lee T."/>
            <person name="Vaughan M.M."/>
            <person name="Alexander N.J."/>
            <person name="Busman M."/>
            <person name="Gutierrez S."/>
        </authorList>
    </citation>
    <scope>NUCLEOTIDE SEQUENCE [LARGE SCALE GENOMIC DNA]</scope>
    <source>
        <strain evidence="1 2">NRRL 20695</strain>
    </source>
</reference>
<evidence type="ECO:0000313" key="1">
    <source>
        <dbReference type="EMBL" id="RGP81154.1"/>
    </source>
</evidence>
<evidence type="ECO:0000313" key="2">
    <source>
        <dbReference type="Proteomes" id="UP000266234"/>
    </source>
</evidence>
<organism evidence="1 2">
    <name type="scientific">Fusarium longipes</name>
    <dbReference type="NCBI Taxonomy" id="694270"/>
    <lineage>
        <taxon>Eukaryota</taxon>
        <taxon>Fungi</taxon>
        <taxon>Dikarya</taxon>
        <taxon>Ascomycota</taxon>
        <taxon>Pezizomycotina</taxon>
        <taxon>Sordariomycetes</taxon>
        <taxon>Hypocreomycetidae</taxon>
        <taxon>Hypocreales</taxon>
        <taxon>Nectriaceae</taxon>
        <taxon>Fusarium</taxon>
    </lineage>
</organism>
<protein>
    <submittedName>
        <fullName evidence="1">Uncharacterized protein</fullName>
    </submittedName>
</protein>
<name>A0A395T8R5_9HYPO</name>
<dbReference type="EMBL" id="PXOG01000014">
    <property type="protein sequence ID" value="RGP81154.1"/>
    <property type="molecule type" value="Genomic_DNA"/>
</dbReference>
<comment type="caution">
    <text evidence="1">The sequence shown here is derived from an EMBL/GenBank/DDBJ whole genome shotgun (WGS) entry which is preliminary data.</text>
</comment>
<dbReference type="OrthoDB" id="5364171at2759"/>
<keyword evidence="2" id="KW-1185">Reference proteome</keyword>
<dbReference type="Proteomes" id="UP000266234">
    <property type="component" value="Unassembled WGS sequence"/>
</dbReference>
<dbReference type="AlphaFoldDB" id="A0A395T8R5"/>
<proteinExistence type="predicted"/>
<sequence length="208" mass="23701">MVYYTYLKYSLDERFWRYLLVAPNPETIDEWYREASAKYDHVKRLAPDMYLFGTGTQVWDLAPSFINKIMFTKVNERDAWVMSTFAQPQRTDVVSGGSMYWFVTDGLIRATRQGRTRFIVRISGDQNGDKNGTVLIGSDEVTITTVDSNNQQYVGTTDGRELAMSGSSGSLYYSDLKKNLLAQGVTGNTDSVRIKRTDGYGEEWELVL</sequence>